<gene>
    <name evidence="1" type="ORF">NDU88_008821</name>
</gene>
<accession>A0AAV7QSU9</accession>
<dbReference type="AlphaFoldDB" id="A0AAV7QSU9"/>
<comment type="caution">
    <text evidence="1">The sequence shown here is derived from an EMBL/GenBank/DDBJ whole genome shotgun (WGS) entry which is preliminary data.</text>
</comment>
<reference evidence="1" key="1">
    <citation type="journal article" date="2022" name="bioRxiv">
        <title>Sequencing and chromosome-scale assembly of the giantPleurodeles waltlgenome.</title>
        <authorList>
            <person name="Brown T."/>
            <person name="Elewa A."/>
            <person name="Iarovenko S."/>
            <person name="Subramanian E."/>
            <person name="Araus A.J."/>
            <person name="Petzold A."/>
            <person name="Susuki M."/>
            <person name="Suzuki K.-i.T."/>
            <person name="Hayashi T."/>
            <person name="Toyoda A."/>
            <person name="Oliveira C."/>
            <person name="Osipova E."/>
            <person name="Leigh N.D."/>
            <person name="Simon A."/>
            <person name="Yun M.H."/>
        </authorList>
    </citation>
    <scope>NUCLEOTIDE SEQUENCE</scope>
    <source>
        <strain evidence="1">20211129_DDA</strain>
        <tissue evidence="1">Liver</tissue>
    </source>
</reference>
<keyword evidence="2" id="KW-1185">Reference proteome</keyword>
<name>A0AAV7QSU9_PLEWA</name>
<proteinExistence type="predicted"/>
<sequence>MERSSLLLSSVWAGKEKTVKLDIRKLNSVECRLGLPDLQWHYMVGLLKYAALWCTEGGNGEKWLLAGLLEKEEEDLPKHLMIGSHEPEDCPYVVGQVARVWELALKQIMEKPPNARLFPLWCLKPF</sequence>
<evidence type="ECO:0000313" key="2">
    <source>
        <dbReference type="Proteomes" id="UP001066276"/>
    </source>
</evidence>
<protein>
    <submittedName>
        <fullName evidence="1">Uncharacterized protein</fullName>
    </submittedName>
</protein>
<organism evidence="1 2">
    <name type="scientific">Pleurodeles waltl</name>
    <name type="common">Iberian ribbed newt</name>
    <dbReference type="NCBI Taxonomy" id="8319"/>
    <lineage>
        <taxon>Eukaryota</taxon>
        <taxon>Metazoa</taxon>
        <taxon>Chordata</taxon>
        <taxon>Craniata</taxon>
        <taxon>Vertebrata</taxon>
        <taxon>Euteleostomi</taxon>
        <taxon>Amphibia</taxon>
        <taxon>Batrachia</taxon>
        <taxon>Caudata</taxon>
        <taxon>Salamandroidea</taxon>
        <taxon>Salamandridae</taxon>
        <taxon>Pleurodelinae</taxon>
        <taxon>Pleurodeles</taxon>
    </lineage>
</organism>
<evidence type="ECO:0000313" key="1">
    <source>
        <dbReference type="EMBL" id="KAJ1142507.1"/>
    </source>
</evidence>
<dbReference type="EMBL" id="JANPWB010000010">
    <property type="protein sequence ID" value="KAJ1142507.1"/>
    <property type="molecule type" value="Genomic_DNA"/>
</dbReference>
<dbReference type="Proteomes" id="UP001066276">
    <property type="component" value="Chromosome 6"/>
</dbReference>